<evidence type="ECO:0000256" key="3">
    <source>
        <dbReference type="ARBA" id="ARBA00022553"/>
    </source>
</evidence>
<sequence length="214" mass="23478">RALIARELHDTLARANTQIVLRAQQAQAQLHNPNHTDQINTALDDIITTGHQSVLDLRTMLRLLRQDTNTPLDPAPPTPDLTTTLTQARHNLQTAGLRATITHQGDPTRLTPTLTTTLTRILDECVANMIKYAAPDAQCTIKLNITDTTAELHAINPLATRGRSTPATSSKLGILGIQERTHALGGTTTTKHTNHQWILHTTLPLTPNNHKDKP</sequence>
<dbReference type="PANTHER" id="PTHR24421:SF10">
    <property type="entry name" value="NITRATE_NITRITE SENSOR PROTEIN NARQ"/>
    <property type="match status" value="1"/>
</dbReference>
<dbReference type="GO" id="GO:0016020">
    <property type="term" value="C:membrane"/>
    <property type="evidence" value="ECO:0007669"/>
    <property type="project" value="InterPro"/>
</dbReference>
<gene>
    <name evidence="10" type="ORF">SAMN04487766_1151</name>
</gene>
<keyword evidence="8" id="KW-0902">Two-component regulatory system</keyword>
<evidence type="ECO:0000256" key="5">
    <source>
        <dbReference type="ARBA" id="ARBA00022741"/>
    </source>
</evidence>
<evidence type="ECO:0000313" key="10">
    <source>
        <dbReference type="EMBL" id="SDN14076.1"/>
    </source>
</evidence>
<evidence type="ECO:0000256" key="1">
    <source>
        <dbReference type="ARBA" id="ARBA00000085"/>
    </source>
</evidence>
<accession>A0A1G9Z0C9</accession>
<evidence type="ECO:0000259" key="9">
    <source>
        <dbReference type="Pfam" id="PF07730"/>
    </source>
</evidence>
<dbReference type="RefSeq" id="WP_218123063.1">
    <property type="nucleotide sequence ID" value="NZ_FNHU01000015.1"/>
</dbReference>
<name>A0A1G9Z0C9_9ACTO</name>
<dbReference type="InterPro" id="IPR011712">
    <property type="entry name" value="Sig_transdc_His_kin_sub3_dim/P"/>
</dbReference>
<evidence type="ECO:0000313" key="11">
    <source>
        <dbReference type="Proteomes" id="UP000199671"/>
    </source>
</evidence>
<dbReference type="EC" id="2.7.13.3" evidence="2"/>
<dbReference type="EMBL" id="FNHU01000015">
    <property type="protein sequence ID" value="SDN14076.1"/>
    <property type="molecule type" value="Genomic_DNA"/>
</dbReference>
<evidence type="ECO:0000256" key="2">
    <source>
        <dbReference type="ARBA" id="ARBA00012438"/>
    </source>
</evidence>
<feature type="domain" description="Signal transduction histidine kinase subgroup 3 dimerisation and phosphoacceptor" evidence="9">
    <location>
        <begin position="1"/>
        <end position="67"/>
    </location>
</feature>
<keyword evidence="7" id="KW-0067">ATP-binding</keyword>
<dbReference type="InterPro" id="IPR050482">
    <property type="entry name" value="Sensor_HK_TwoCompSys"/>
</dbReference>
<comment type="catalytic activity">
    <reaction evidence="1">
        <text>ATP + protein L-histidine = ADP + protein N-phospho-L-histidine.</text>
        <dbReference type="EC" id="2.7.13.3"/>
    </reaction>
</comment>
<dbReference type="Pfam" id="PF07730">
    <property type="entry name" value="HisKA_3"/>
    <property type="match status" value="1"/>
</dbReference>
<dbReference type="GO" id="GO:0005524">
    <property type="term" value="F:ATP binding"/>
    <property type="evidence" value="ECO:0007669"/>
    <property type="project" value="UniProtKB-KW"/>
</dbReference>
<keyword evidence="6 10" id="KW-0418">Kinase</keyword>
<evidence type="ECO:0000256" key="7">
    <source>
        <dbReference type="ARBA" id="ARBA00022840"/>
    </source>
</evidence>
<dbReference type="PANTHER" id="PTHR24421">
    <property type="entry name" value="NITRATE/NITRITE SENSOR PROTEIN NARX-RELATED"/>
    <property type="match status" value="1"/>
</dbReference>
<keyword evidence="5" id="KW-0547">Nucleotide-binding</keyword>
<dbReference type="SUPFAM" id="SSF55874">
    <property type="entry name" value="ATPase domain of HSP90 chaperone/DNA topoisomerase II/histidine kinase"/>
    <property type="match status" value="1"/>
</dbReference>
<dbReference type="Gene3D" id="3.30.565.10">
    <property type="entry name" value="Histidine kinase-like ATPase, C-terminal domain"/>
    <property type="match status" value="1"/>
</dbReference>
<dbReference type="GO" id="GO:0000155">
    <property type="term" value="F:phosphorelay sensor kinase activity"/>
    <property type="evidence" value="ECO:0007669"/>
    <property type="project" value="InterPro"/>
</dbReference>
<dbReference type="GO" id="GO:0046983">
    <property type="term" value="F:protein dimerization activity"/>
    <property type="evidence" value="ECO:0007669"/>
    <property type="project" value="InterPro"/>
</dbReference>
<proteinExistence type="predicted"/>
<reference evidence="10 11" key="1">
    <citation type="submission" date="2016-10" db="EMBL/GenBank/DDBJ databases">
        <authorList>
            <person name="de Groot N.N."/>
        </authorList>
    </citation>
    <scope>NUCLEOTIDE SEQUENCE [LARGE SCALE GENOMIC DNA]</scope>
    <source>
        <strain evidence="10 11">KPR-7B</strain>
    </source>
</reference>
<dbReference type="InterPro" id="IPR036890">
    <property type="entry name" value="HATPase_C_sf"/>
</dbReference>
<protein>
    <recommendedName>
        <fullName evidence="2">histidine kinase</fullName>
        <ecNumber evidence="2">2.7.13.3</ecNumber>
    </recommendedName>
</protein>
<dbReference type="Gene3D" id="1.20.5.1930">
    <property type="match status" value="1"/>
</dbReference>
<dbReference type="AlphaFoldDB" id="A0A1G9Z0C9"/>
<feature type="non-terminal residue" evidence="10">
    <location>
        <position position="1"/>
    </location>
</feature>
<evidence type="ECO:0000256" key="8">
    <source>
        <dbReference type="ARBA" id="ARBA00023012"/>
    </source>
</evidence>
<evidence type="ECO:0000256" key="4">
    <source>
        <dbReference type="ARBA" id="ARBA00022679"/>
    </source>
</evidence>
<dbReference type="Proteomes" id="UP000199671">
    <property type="component" value="Unassembled WGS sequence"/>
</dbReference>
<keyword evidence="3" id="KW-0597">Phosphoprotein</keyword>
<organism evidence="10 11">
    <name type="scientific">Actinomyces ruminicola</name>
    <dbReference type="NCBI Taxonomy" id="332524"/>
    <lineage>
        <taxon>Bacteria</taxon>
        <taxon>Bacillati</taxon>
        <taxon>Actinomycetota</taxon>
        <taxon>Actinomycetes</taxon>
        <taxon>Actinomycetales</taxon>
        <taxon>Actinomycetaceae</taxon>
        <taxon>Actinomyces</taxon>
    </lineage>
</organism>
<evidence type="ECO:0000256" key="6">
    <source>
        <dbReference type="ARBA" id="ARBA00022777"/>
    </source>
</evidence>
<keyword evidence="4" id="KW-0808">Transferase</keyword>